<comment type="caution">
    <text evidence="2">The sequence shown here is derived from an EMBL/GenBank/DDBJ whole genome shotgun (WGS) entry which is preliminary data.</text>
</comment>
<dbReference type="InterPro" id="IPR036691">
    <property type="entry name" value="Endo/exonu/phosph_ase_sf"/>
</dbReference>
<dbReference type="Gene3D" id="3.60.10.10">
    <property type="entry name" value="Endonuclease/exonuclease/phosphatase"/>
    <property type="match status" value="1"/>
</dbReference>
<reference evidence="2" key="2">
    <citation type="submission" date="2023-06" db="EMBL/GenBank/DDBJ databases">
        <authorList>
            <person name="Ma L."/>
            <person name="Liu K.-W."/>
            <person name="Li Z."/>
            <person name="Hsiao Y.-Y."/>
            <person name="Qi Y."/>
            <person name="Fu T."/>
            <person name="Tang G."/>
            <person name="Zhang D."/>
            <person name="Sun W.-H."/>
            <person name="Liu D.-K."/>
            <person name="Li Y."/>
            <person name="Chen G.-Z."/>
            <person name="Liu X.-D."/>
            <person name="Liao X.-Y."/>
            <person name="Jiang Y.-T."/>
            <person name="Yu X."/>
            <person name="Hao Y."/>
            <person name="Huang J."/>
            <person name="Zhao X.-W."/>
            <person name="Ke S."/>
            <person name="Chen Y.-Y."/>
            <person name="Wu W.-L."/>
            <person name="Hsu J.-L."/>
            <person name="Lin Y.-F."/>
            <person name="Huang M.-D."/>
            <person name="Li C.-Y."/>
            <person name="Huang L."/>
            <person name="Wang Z.-W."/>
            <person name="Zhao X."/>
            <person name="Zhong W.-Y."/>
            <person name="Peng D.-H."/>
            <person name="Ahmad S."/>
            <person name="Lan S."/>
            <person name="Zhang J.-S."/>
            <person name="Tsai W.-C."/>
            <person name="Van De Peer Y."/>
            <person name="Liu Z.-J."/>
        </authorList>
    </citation>
    <scope>NUCLEOTIDE SEQUENCE</scope>
    <source>
        <strain evidence="2">CP</strain>
        <tissue evidence="2">Leaves</tissue>
    </source>
</reference>
<accession>A0AAV9E7N6</accession>
<protein>
    <recommendedName>
        <fullName evidence="1">Reverse transcriptase zinc-binding domain-containing protein</fullName>
    </recommendedName>
</protein>
<sequence>MEIMTPETMRAVGGGTLDAFVAKPSIGMSGGILTSWDSRKWEEVDRAVGEFSVSVLLECRQTGGKWVCSNVYGPHEDGPRERLWEELSATRTMWNSPWLVVGDFNVTRFPEDRNRPGQITPGMAGFSSWIDGEGLIDIPTRNQAFTWSNLREIPSLARLDRILLDAEWEAQFPRCEVVALPRVVSDHVPLLLTGGGESYTPSRFCYEAWWSSIEGFNEVVTNSWSQETGNLQGAHRLAFKLKRLRGCLRVWARDARIGRNERKRTATETIKRLDAEEEARVLSVADRMERQRAKETVRNAWTVEGSGGSWSVPLRRNIFSPEEATQLEALTEKLGEWIGQLGSERDQPRWSPKPTEGFSVKRYYTWRRRNLTPASLACGNPNNIWKPKIPRKIKVFLWLLSHERLLTRVYRSKWREGDTIQCALCGLVPETVAHLFCECHWAQELWHMVGDATSLARFHDLAGMWAADAALGAQLEAGNQRRVAHLIVPACTWTIWLTRNDVIFKGARVYTENMWAMAAMLVWEWACGLAGTRGAILGGGDIRLIT</sequence>
<proteinExistence type="predicted"/>
<keyword evidence="3" id="KW-1185">Reference proteome</keyword>
<dbReference type="EMBL" id="JAUJYO010000008">
    <property type="protein sequence ID" value="KAK1309718.1"/>
    <property type="molecule type" value="Genomic_DNA"/>
</dbReference>
<evidence type="ECO:0000313" key="2">
    <source>
        <dbReference type="EMBL" id="KAK1309718.1"/>
    </source>
</evidence>
<feature type="domain" description="Reverse transcriptase zinc-binding" evidence="1">
    <location>
        <begin position="358"/>
        <end position="446"/>
    </location>
</feature>
<dbReference type="PANTHER" id="PTHR33710">
    <property type="entry name" value="BNAC02G09200D PROTEIN"/>
    <property type="match status" value="1"/>
</dbReference>
<evidence type="ECO:0000313" key="3">
    <source>
        <dbReference type="Proteomes" id="UP001180020"/>
    </source>
</evidence>
<reference evidence="2" key="1">
    <citation type="journal article" date="2023" name="Nat. Commun.">
        <title>Diploid and tetraploid genomes of Acorus and the evolution of monocots.</title>
        <authorList>
            <person name="Ma L."/>
            <person name="Liu K.W."/>
            <person name="Li Z."/>
            <person name="Hsiao Y.Y."/>
            <person name="Qi Y."/>
            <person name="Fu T."/>
            <person name="Tang G.D."/>
            <person name="Zhang D."/>
            <person name="Sun W.H."/>
            <person name="Liu D.K."/>
            <person name="Li Y."/>
            <person name="Chen G.Z."/>
            <person name="Liu X.D."/>
            <person name="Liao X.Y."/>
            <person name="Jiang Y.T."/>
            <person name="Yu X."/>
            <person name="Hao Y."/>
            <person name="Huang J."/>
            <person name="Zhao X.W."/>
            <person name="Ke S."/>
            <person name="Chen Y.Y."/>
            <person name="Wu W.L."/>
            <person name="Hsu J.L."/>
            <person name="Lin Y.F."/>
            <person name="Huang M.D."/>
            <person name="Li C.Y."/>
            <person name="Huang L."/>
            <person name="Wang Z.W."/>
            <person name="Zhao X."/>
            <person name="Zhong W.Y."/>
            <person name="Peng D.H."/>
            <person name="Ahmad S."/>
            <person name="Lan S."/>
            <person name="Zhang J.S."/>
            <person name="Tsai W.C."/>
            <person name="Van de Peer Y."/>
            <person name="Liu Z.J."/>
        </authorList>
    </citation>
    <scope>NUCLEOTIDE SEQUENCE</scope>
    <source>
        <strain evidence="2">CP</strain>
    </source>
</reference>
<dbReference type="AlphaFoldDB" id="A0AAV9E7N6"/>
<dbReference type="InterPro" id="IPR026960">
    <property type="entry name" value="RVT-Znf"/>
</dbReference>
<name>A0AAV9E7N6_ACOCL</name>
<gene>
    <name evidence="2" type="ORF">QJS10_CPA08g00758</name>
</gene>
<dbReference type="Pfam" id="PF13966">
    <property type="entry name" value="zf-RVT"/>
    <property type="match status" value="1"/>
</dbReference>
<organism evidence="2 3">
    <name type="scientific">Acorus calamus</name>
    <name type="common">Sweet flag</name>
    <dbReference type="NCBI Taxonomy" id="4465"/>
    <lineage>
        <taxon>Eukaryota</taxon>
        <taxon>Viridiplantae</taxon>
        <taxon>Streptophyta</taxon>
        <taxon>Embryophyta</taxon>
        <taxon>Tracheophyta</taxon>
        <taxon>Spermatophyta</taxon>
        <taxon>Magnoliopsida</taxon>
        <taxon>Liliopsida</taxon>
        <taxon>Acoraceae</taxon>
        <taxon>Acorus</taxon>
    </lineage>
</organism>
<evidence type="ECO:0000259" key="1">
    <source>
        <dbReference type="Pfam" id="PF13966"/>
    </source>
</evidence>
<dbReference type="PANTHER" id="PTHR33710:SF71">
    <property type="entry name" value="ENDONUCLEASE_EXONUCLEASE_PHOSPHATASE DOMAIN-CONTAINING PROTEIN"/>
    <property type="match status" value="1"/>
</dbReference>
<dbReference type="Proteomes" id="UP001180020">
    <property type="component" value="Unassembled WGS sequence"/>
</dbReference>
<dbReference type="SUPFAM" id="SSF56219">
    <property type="entry name" value="DNase I-like"/>
    <property type="match status" value="1"/>
</dbReference>